<keyword evidence="9" id="KW-0249">Electron transport</keyword>
<organism evidence="14 15">
    <name type="scientific">Puccinia striiformis</name>
    <dbReference type="NCBI Taxonomy" id="27350"/>
    <lineage>
        <taxon>Eukaryota</taxon>
        <taxon>Fungi</taxon>
        <taxon>Dikarya</taxon>
        <taxon>Basidiomycota</taxon>
        <taxon>Pucciniomycotina</taxon>
        <taxon>Pucciniomycetes</taxon>
        <taxon>Pucciniales</taxon>
        <taxon>Pucciniaceae</taxon>
        <taxon>Puccinia</taxon>
    </lineage>
</organism>
<comment type="caution">
    <text evidence="14">The sequence shown here is derived from an EMBL/GenBank/DDBJ whole genome shotgun (WGS) entry which is preliminary data.</text>
</comment>
<evidence type="ECO:0000313" key="14">
    <source>
        <dbReference type="EMBL" id="POW16025.1"/>
    </source>
</evidence>
<evidence type="ECO:0000256" key="7">
    <source>
        <dbReference type="ARBA" id="ARBA00022692"/>
    </source>
</evidence>
<feature type="transmembrane region" description="Helical" evidence="13">
    <location>
        <begin position="12"/>
        <end position="32"/>
    </location>
</feature>
<comment type="similarity">
    <text evidence="3">Belongs to the complex I NDUFA1 subunit family.</text>
</comment>
<evidence type="ECO:0000256" key="3">
    <source>
        <dbReference type="ARBA" id="ARBA00009960"/>
    </source>
</evidence>
<evidence type="ECO:0000256" key="13">
    <source>
        <dbReference type="SAM" id="Phobius"/>
    </source>
</evidence>
<protein>
    <recommendedName>
        <fullName evidence="4">NADH dehydrogenase [ubiquinone] 1 alpha subcomplex subunit 1</fullName>
    </recommendedName>
</protein>
<comment type="function">
    <text evidence="1">Accessory subunit of the mitochondrial membrane respiratory chain NADH dehydrogenase (Complex I), that is believed not to be involved in catalysis. Complex I functions in the transfer of electrons from NADH to the respiratory chain. The immediate electron acceptor for the enzyme is believed to be ubiquinone.</text>
</comment>
<dbReference type="PANTHER" id="PTHR17098:SF2">
    <property type="entry name" value="NADH DEHYDROGENASE [UBIQUINONE] 1 ALPHA SUBCOMPLEX SUBUNIT 1"/>
    <property type="match status" value="1"/>
</dbReference>
<keyword evidence="15" id="KW-1185">Reference proteome</keyword>
<dbReference type="Proteomes" id="UP000239156">
    <property type="component" value="Unassembled WGS sequence"/>
</dbReference>
<evidence type="ECO:0000256" key="9">
    <source>
        <dbReference type="ARBA" id="ARBA00022982"/>
    </source>
</evidence>
<evidence type="ECO:0000256" key="11">
    <source>
        <dbReference type="ARBA" id="ARBA00023128"/>
    </source>
</evidence>
<sequence>MIGPIMPVPWASFIPLGLLTVMFGVSGTLLNVTRRLQNDGKPPDYCVDKWDEMMKERNKRLTGKPRGQCVDEIAPLAFQTSSAWPIEKVI</sequence>
<name>A0A2S4W2K0_9BASI</name>
<evidence type="ECO:0000256" key="4">
    <source>
        <dbReference type="ARBA" id="ARBA00016392"/>
    </source>
</evidence>
<dbReference type="PANTHER" id="PTHR17098">
    <property type="entry name" value="NADH-UBIQUINONE OXIDOREDUCTASE MWFE SUBUNIT"/>
    <property type="match status" value="1"/>
</dbReference>
<proteinExistence type="inferred from homology"/>
<comment type="subcellular location">
    <subcellularLocation>
        <location evidence="2">Mitochondrion inner membrane</location>
        <topology evidence="2">Single-pass membrane protein</topology>
        <orientation evidence="2">Matrix side</orientation>
    </subcellularLocation>
</comment>
<keyword evidence="7 13" id="KW-0812">Transmembrane</keyword>
<dbReference type="EMBL" id="PKSL01000009">
    <property type="protein sequence ID" value="POW16025.1"/>
    <property type="molecule type" value="Genomic_DNA"/>
</dbReference>
<evidence type="ECO:0000256" key="8">
    <source>
        <dbReference type="ARBA" id="ARBA00022792"/>
    </source>
</evidence>
<keyword evidence="11" id="KW-0496">Mitochondrion</keyword>
<dbReference type="VEuPathDB" id="FungiDB:PSHT_01199"/>
<evidence type="ECO:0000313" key="15">
    <source>
        <dbReference type="Proteomes" id="UP000239156"/>
    </source>
</evidence>
<keyword evidence="5" id="KW-0813">Transport</keyword>
<evidence type="ECO:0000256" key="6">
    <source>
        <dbReference type="ARBA" id="ARBA00022660"/>
    </source>
</evidence>
<dbReference type="GO" id="GO:0005743">
    <property type="term" value="C:mitochondrial inner membrane"/>
    <property type="evidence" value="ECO:0007669"/>
    <property type="project" value="UniProtKB-SubCell"/>
</dbReference>
<dbReference type="Pfam" id="PF15879">
    <property type="entry name" value="MWFE"/>
    <property type="match status" value="1"/>
</dbReference>
<dbReference type="InterPro" id="IPR017384">
    <property type="entry name" value="NADH_Ub_cplx-1_asu_su-1"/>
</dbReference>
<keyword evidence="10 13" id="KW-1133">Transmembrane helix</keyword>
<reference evidence="14" key="1">
    <citation type="submission" date="2017-12" db="EMBL/GenBank/DDBJ databases">
        <title>Gene loss provides genomic basis for host adaptation in cereal stripe rust fungi.</title>
        <authorList>
            <person name="Xia C."/>
        </authorList>
    </citation>
    <scope>NUCLEOTIDE SEQUENCE [LARGE SCALE GENOMIC DNA]</scope>
    <source>
        <strain evidence="14">93-210</strain>
    </source>
</reference>
<keyword evidence="8" id="KW-0999">Mitochondrion inner membrane</keyword>
<evidence type="ECO:0000256" key="12">
    <source>
        <dbReference type="ARBA" id="ARBA00023136"/>
    </source>
</evidence>
<dbReference type="VEuPathDB" id="FungiDB:PSTT_01689"/>
<evidence type="ECO:0000256" key="10">
    <source>
        <dbReference type="ARBA" id="ARBA00022989"/>
    </source>
</evidence>
<gene>
    <name evidence="14" type="ORF">PSTT_01689</name>
</gene>
<dbReference type="AlphaFoldDB" id="A0A2S4W2K0"/>
<keyword evidence="12 13" id="KW-0472">Membrane</keyword>
<accession>A0A2S4W2K0</accession>
<evidence type="ECO:0000256" key="5">
    <source>
        <dbReference type="ARBA" id="ARBA00022448"/>
    </source>
</evidence>
<evidence type="ECO:0000256" key="2">
    <source>
        <dbReference type="ARBA" id="ARBA00004298"/>
    </source>
</evidence>
<evidence type="ECO:0000256" key="1">
    <source>
        <dbReference type="ARBA" id="ARBA00003195"/>
    </source>
</evidence>
<keyword evidence="6" id="KW-0679">Respiratory chain</keyword>